<sequence>MSYENVKLWFAKNEEGNIITIDDIDELNKKNTHYCPVCGSDLTPKATKSKRITPHFAHVDASKCNSESQIHFWFKHKFLEKGDKFNAVSDKERNYVCKEVLVEQSYETEIGTYRPDATILTECGKIIYFEMAFSNKKKVRDYLDIWLDLKNIVVEVDIKQLKFKDKIPTFKALFYDGKCFNTKKNDTYYNTIGRYKEEKSRSKIDNELKERIRKLDW</sequence>
<feature type="domain" description="Competence protein CoiA-like N-terminal" evidence="1">
    <location>
        <begin position="21"/>
        <end position="66"/>
    </location>
</feature>
<dbReference type="RefSeq" id="WP_131239756.1">
    <property type="nucleotide sequence ID" value="NZ_SJTH01000140.1"/>
</dbReference>
<evidence type="ECO:0000313" key="3">
    <source>
        <dbReference type="Proteomes" id="UP000293846"/>
    </source>
</evidence>
<dbReference type="Proteomes" id="UP000293846">
    <property type="component" value="Unassembled WGS sequence"/>
</dbReference>
<reference evidence="2 3" key="1">
    <citation type="submission" date="2019-03" db="EMBL/GenBank/DDBJ databases">
        <authorList>
            <person name="Jensen L."/>
            <person name="Storgaard J."/>
            <person name="Sulaj E."/>
            <person name="Schramm A."/>
            <person name="Marshall I.P.G."/>
        </authorList>
    </citation>
    <scope>NUCLEOTIDE SEQUENCE [LARGE SCALE GENOMIC DNA]</scope>
    <source>
        <strain evidence="2 3">2017H2G3</strain>
    </source>
</reference>
<name>A0A4R1AK44_9BACI</name>
<keyword evidence="3" id="KW-1185">Reference proteome</keyword>
<protein>
    <recommendedName>
        <fullName evidence="1">Competence protein CoiA-like N-terminal domain-containing protein</fullName>
    </recommendedName>
</protein>
<evidence type="ECO:0000259" key="1">
    <source>
        <dbReference type="Pfam" id="PF25164"/>
    </source>
</evidence>
<dbReference type="OrthoDB" id="3784230at2"/>
<comment type="caution">
    <text evidence="2">The sequence shown here is derived from an EMBL/GenBank/DDBJ whole genome shotgun (WGS) entry which is preliminary data.</text>
</comment>
<organism evidence="2 3">
    <name type="scientific">Cytobacillus praedii</name>
    <dbReference type="NCBI Taxonomy" id="1742358"/>
    <lineage>
        <taxon>Bacteria</taxon>
        <taxon>Bacillati</taxon>
        <taxon>Bacillota</taxon>
        <taxon>Bacilli</taxon>
        <taxon>Bacillales</taxon>
        <taxon>Bacillaceae</taxon>
        <taxon>Cytobacillus</taxon>
    </lineage>
</organism>
<dbReference type="Pfam" id="PF25164">
    <property type="entry name" value="CoiA_N"/>
    <property type="match status" value="1"/>
</dbReference>
<dbReference type="InterPro" id="IPR057253">
    <property type="entry name" value="CoiA-like_N"/>
</dbReference>
<proteinExistence type="predicted"/>
<evidence type="ECO:0000313" key="2">
    <source>
        <dbReference type="EMBL" id="TCI99963.1"/>
    </source>
</evidence>
<gene>
    <name evidence="2" type="ORF">E0Y62_27150</name>
</gene>
<accession>A0A4R1AK44</accession>
<dbReference type="EMBL" id="SJTH01000140">
    <property type="protein sequence ID" value="TCI99963.1"/>
    <property type="molecule type" value="Genomic_DNA"/>
</dbReference>
<dbReference type="AlphaFoldDB" id="A0A4R1AK44"/>
<feature type="non-terminal residue" evidence="2">
    <location>
        <position position="217"/>
    </location>
</feature>